<keyword evidence="2" id="KW-0521">NADP</keyword>
<sequence>MSSEGLVRNIVVFGAGGTNIGHHVVKALAAKPESFNVSIIARKSTKSTFPDGVEVQYINDALRYDDLVNAMRGADAVVSAVKRFLPSEYGLNNTHPAARALCPLFDAKGRIVEILKSKEPTGLTWTAVPTGLWLDWALDPAICFADINIKTHTATIWGTGEHTLSWSTLPWAAEGIAQILLSPPSKTANKVPIRAFEASQNDVLAALEKIQSVKYEITKHFDAEEVIAKAQGSWHENKDMPSALWLVKVGMFLDGYGSDLVHEAIAQVGNEYLDLPELEMEAVIEQAVKVWS</sequence>
<dbReference type="OrthoDB" id="9974981at2759"/>
<name>A0A0D2BD93_9EURO</name>
<reference evidence="5 6" key="1">
    <citation type="submission" date="2015-01" db="EMBL/GenBank/DDBJ databases">
        <title>The Genome Sequence of Exophiala xenobiotica CBS118157.</title>
        <authorList>
            <consortium name="The Broad Institute Genomics Platform"/>
            <person name="Cuomo C."/>
            <person name="de Hoog S."/>
            <person name="Gorbushina A."/>
            <person name="Stielow B."/>
            <person name="Teixiera M."/>
            <person name="Abouelleil A."/>
            <person name="Chapman S.B."/>
            <person name="Priest M."/>
            <person name="Young S.K."/>
            <person name="Wortman J."/>
            <person name="Nusbaum C."/>
            <person name="Birren B."/>
        </authorList>
    </citation>
    <scope>NUCLEOTIDE SEQUENCE [LARGE SCALE GENOMIC DNA]</scope>
    <source>
        <strain evidence="5 6">CBS 118157</strain>
    </source>
</reference>
<dbReference type="EMBL" id="KN847323">
    <property type="protein sequence ID" value="KIW50141.1"/>
    <property type="molecule type" value="Genomic_DNA"/>
</dbReference>
<dbReference type="PANTHER" id="PTHR47706">
    <property type="entry name" value="NMRA-LIKE FAMILY PROTEIN"/>
    <property type="match status" value="1"/>
</dbReference>
<keyword evidence="3" id="KW-0560">Oxidoreductase</keyword>
<dbReference type="SUPFAM" id="SSF51735">
    <property type="entry name" value="NAD(P)-binding Rossmann-fold domains"/>
    <property type="match status" value="1"/>
</dbReference>
<feature type="domain" description="NAD(P)-binding" evidence="4">
    <location>
        <begin position="19"/>
        <end position="83"/>
    </location>
</feature>
<protein>
    <recommendedName>
        <fullName evidence="4">NAD(P)-binding domain-containing protein</fullName>
    </recommendedName>
</protein>
<dbReference type="Gene3D" id="3.90.25.10">
    <property type="entry name" value="UDP-galactose 4-epimerase, domain 1"/>
    <property type="match status" value="1"/>
</dbReference>
<dbReference type="InterPro" id="IPR051609">
    <property type="entry name" value="NmrA/Isoflavone_reductase-like"/>
</dbReference>
<dbReference type="Gene3D" id="3.40.50.720">
    <property type="entry name" value="NAD(P)-binding Rossmann-like Domain"/>
    <property type="match status" value="2"/>
</dbReference>
<keyword evidence="6" id="KW-1185">Reference proteome</keyword>
<dbReference type="AlphaFoldDB" id="A0A0D2BD93"/>
<dbReference type="InterPro" id="IPR016040">
    <property type="entry name" value="NAD(P)-bd_dom"/>
</dbReference>
<dbReference type="InterPro" id="IPR036291">
    <property type="entry name" value="NAD(P)-bd_dom_sf"/>
</dbReference>
<accession>A0A0D2BD93</accession>
<evidence type="ECO:0000256" key="2">
    <source>
        <dbReference type="ARBA" id="ARBA00022857"/>
    </source>
</evidence>
<dbReference type="HOGENOM" id="CLU_044876_3_3_1"/>
<evidence type="ECO:0000313" key="5">
    <source>
        <dbReference type="EMBL" id="KIW50141.1"/>
    </source>
</evidence>
<comment type="similarity">
    <text evidence="1">Belongs to the NmrA-type oxidoreductase family. Isoflavone reductase subfamily.</text>
</comment>
<dbReference type="STRING" id="348802.A0A0D2BD93"/>
<proteinExistence type="inferred from homology"/>
<organism evidence="5 6">
    <name type="scientific">Exophiala xenobiotica</name>
    <dbReference type="NCBI Taxonomy" id="348802"/>
    <lineage>
        <taxon>Eukaryota</taxon>
        <taxon>Fungi</taxon>
        <taxon>Dikarya</taxon>
        <taxon>Ascomycota</taxon>
        <taxon>Pezizomycotina</taxon>
        <taxon>Eurotiomycetes</taxon>
        <taxon>Chaetothyriomycetidae</taxon>
        <taxon>Chaetothyriales</taxon>
        <taxon>Herpotrichiellaceae</taxon>
        <taxon>Exophiala</taxon>
    </lineage>
</organism>
<evidence type="ECO:0000256" key="1">
    <source>
        <dbReference type="ARBA" id="ARBA00005725"/>
    </source>
</evidence>
<evidence type="ECO:0000259" key="4">
    <source>
        <dbReference type="Pfam" id="PF13460"/>
    </source>
</evidence>
<dbReference type="Proteomes" id="UP000054342">
    <property type="component" value="Unassembled WGS sequence"/>
</dbReference>
<evidence type="ECO:0000313" key="6">
    <source>
        <dbReference type="Proteomes" id="UP000054342"/>
    </source>
</evidence>
<dbReference type="PANTHER" id="PTHR47706:SF9">
    <property type="entry name" value="NMRA-LIKE DOMAIN-CONTAINING PROTEIN-RELATED"/>
    <property type="match status" value="1"/>
</dbReference>
<dbReference type="Pfam" id="PF13460">
    <property type="entry name" value="NAD_binding_10"/>
    <property type="match status" value="1"/>
</dbReference>
<evidence type="ECO:0000256" key="3">
    <source>
        <dbReference type="ARBA" id="ARBA00023002"/>
    </source>
</evidence>
<dbReference type="GeneID" id="25333665"/>
<dbReference type="GO" id="GO:0016491">
    <property type="term" value="F:oxidoreductase activity"/>
    <property type="evidence" value="ECO:0007669"/>
    <property type="project" value="UniProtKB-KW"/>
</dbReference>
<gene>
    <name evidence="5" type="ORF">PV05_11757</name>
</gene>
<dbReference type="RefSeq" id="XP_013310725.1">
    <property type="nucleotide sequence ID" value="XM_013455271.1"/>
</dbReference>